<name>A0AAD5AAY3_SILAS</name>
<accession>A0AAD5AAY3</accession>
<comment type="similarity">
    <text evidence="1">Belongs to the HscB family.</text>
</comment>
<dbReference type="InterPro" id="IPR036386">
    <property type="entry name" value="HscB_C_sf"/>
</dbReference>
<dbReference type="Proteomes" id="UP001205998">
    <property type="component" value="Unassembled WGS sequence"/>
</dbReference>
<keyword evidence="5" id="KW-1185">Reference proteome</keyword>
<dbReference type="GO" id="GO:0051087">
    <property type="term" value="F:protein-folding chaperone binding"/>
    <property type="evidence" value="ECO:0007669"/>
    <property type="project" value="InterPro"/>
</dbReference>
<evidence type="ECO:0000313" key="5">
    <source>
        <dbReference type="Proteomes" id="UP001205998"/>
    </source>
</evidence>
<dbReference type="Pfam" id="PF07743">
    <property type="entry name" value="HSCB_C"/>
    <property type="match status" value="1"/>
</dbReference>
<dbReference type="GO" id="GO:0005739">
    <property type="term" value="C:mitochondrion"/>
    <property type="evidence" value="ECO:0007669"/>
    <property type="project" value="TreeGrafter"/>
</dbReference>
<comment type="caution">
    <text evidence="4">The sequence shown here is derived from an EMBL/GenBank/DDBJ whole genome shotgun (WGS) entry which is preliminary data.</text>
</comment>
<dbReference type="GO" id="GO:0051259">
    <property type="term" value="P:protein complex oligomerization"/>
    <property type="evidence" value="ECO:0007669"/>
    <property type="project" value="InterPro"/>
</dbReference>
<dbReference type="InterPro" id="IPR009073">
    <property type="entry name" value="HscB_oligo_C"/>
</dbReference>
<reference evidence="4" key="1">
    <citation type="submission" date="2018-07" db="EMBL/GenBank/DDBJ databases">
        <title>Comparative genomics of catfishes provides insights into carnivory and benthic adaptation.</title>
        <authorList>
            <person name="Zhang Y."/>
            <person name="Wang D."/>
            <person name="Peng Z."/>
            <person name="Zheng S."/>
            <person name="Shao F."/>
            <person name="Tao W."/>
        </authorList>
    </citation>
    <scope>NUCLEOTIDE SEQUENCE</scope>
    <source>
        <strain evidence="4">Chongqing</strain>
    </source>
</reference>
<dbReference type="SUPFAM" id="SSF47144">
    <property type="entry name" value="HSC20 (HSCB), C-terminal oligomerisation domain"/>
    <property type="match status" value="1"/>
</dbReference>
<dbReference type="EMBL" id="MU563244">
    <property type="protein sequence ID" value="KAI5613339.1"/>
    <property type="molecule type" value="Genomic_DNA"/>
</dbReference>
<dbReference type="Gene3D" id="1.10.287.110">
    <property type="entry name" value="DnaJ domain"/>
    <property type="match status" value="1"/>
</dbReference>
<dbReference type="InterPro" id="IPR036869">
    <property type="entry name" value="J_dom_sf"/>
</dbReference>
<sequence length="156" mass="17778">MPSSQSLLDNRLTPSASTFDLDARKLQVKYLELQRSLHPDNFSQKSQTEQKYSEEQSSLVNKAYRTLQKPITRSAYLLQLQGVELEEGTDSTADPALLSKVMEVNERLAETRSIDEVNAVGQEVQGDLQSAREILTQMNYFANLEEKIKEKLRKNL</sequence>
<keyword evidence="2" id="KW-0143">Chaperone</keyword>
<organism evidence="4 5">
    <name type="scientific">Silurus asotus</name>
    <name type="common">Amur catfish</name>
    <name type="synonym">Parasilurus asotus</name>
    <dbReference type="NCBI Taxonomy" id="30991"/>
    <lineage>
        <taxon>Eukaryota</taxon>
        <taxon>Metazoa</taxon>
        <taxon>Chordata</taxon>
        <taxon>Craniata</taxon>
        <taxon>Vertebrata</taxon>
        <taxon>Euteleostomi</taxon>
        <taxon>Actinopterygii</taxon>
        <taxon>Neopterygii</taxon>
        <taxon>Teleostei</taxon>
        <taxon>Ostariophysi</taxon>
        <taxon>Siluriformes</taxon>
        <taxon>Siluridae</taxon>
        <taxon>Silurus</taxon>
    </lineage>
</organism>
<gene>
    <name evidence="4" type="ORF">C0J50_11699</name>
</gene>
<dbReference type="SUPFAM" id="SSF46565">
    <property type="entry name" value="Chaperone J-domain"/>
    <property type="match status" value="1"/>
</dbReference>
<dbReference type="GO" id="GO:0044571">
    <property type="term" value="P:[2Fe-2S] cluster assembly"/>
    <property type="evidence" value="ECO:0007669"/>
    <property type="project" value="InterPro"/>
</dbReference>
<dbReference type="NCBIfam" id="TIGR00714">
    <property type="entry name" value="hscB"/>
    <property type="match status" value="1"/>
</dbReference>
<dbReference type="PANTHER" id="PTHR14021:SF15">
    <property type="entry name" value="IRON-SULFUR CLUSTER CO-CHAPERONE PROTEIN HSCB"/>
    <property type="match status" value="1"/>
</dbReference>
<evidence type="ECO:0000259" key="3">
    <source>
        <dbReference type="Pfam" id="PF07743"/>
    </source>
</evidence>
<dbReference type="InterPro" id="IPR004640">
    <property type="entry name" value="HscB"/>
</dbReference>
<feature type="domain" description="Co-chaperone HscB C-terminal oligomerisation" evidence="3">
    <location>
        <begin position="94"/>
        <end position="127"/>
    </location>
</feature>
<dbReference type="PANTHER" id="PTHR14021">
    <property type="entry name" value="IRON-SULFUR CLUSTER CO-CHAPERONE PROTEIN HSCB"/>
    <property type="match status" value="1"/>
</dbReference>
<evidence type="ECO:0000256" key="1">
    <source>
        <dbReference type="ARBA" id="ARBA00010476"/>
    </source>
</evidence>
<dbReference type="AlphaFoldDB" id="A0AAD5AAY3"/>
<dbReference type="GO" id="GO:0001671">
    <property type="term" value="F:ATPase activator activity"/>
    <property type="evidence" value="ECO:0007669"/>
    <property type="project" value="InterPro"/>
</dbReference>
<evidence type="ECO:0000256" key="2">
    <source>
        <dbReference type="ARBA" id="ARBA00023186"/>
    </source>
</evidence>
<dbReference type="Gene3D" id="1.20.1280.20">
    <property type="entry name" value="HscB, C-terminal domain"/>
    <property type="match status" value="1"/>
</dbReference>
<proteinExistence type="inferred from homology"/>
<protein>
    <submittedName>
        <fullName evidence="4">Iron-sulfur cluster co-chaperone protein HscB, mitochondrial</fullName>
    </submittedName>
</protein>
<evidence type="ECO:0000313" key="4">
    <source>
        <dbReference type="EMBL" id="KAI5613339.1"/>
    </source>
</evidence>